<dbReference type="EMBL" id="RWGY01000030">
    <property type="protein sequence ID" value="TVU16777.1"/>
    <property type="molecule type" value="Genomic_DNA"/>
</dbReference>
<evidence type="ECO:0000313" key="1">
    <source>
        <dbReference type="EMBL" id="TVU16777.1"/>
    </source>
</evidence>
<evidence type="ECO:0000313" key="2">
    <source>
        <dbReference type="Proteomes" id="UP000324897"/>
    </source>
</evidence>
<comment type="caution">
    <text evidence="1">The sequence shown here is derived from an EMBL/GenBank/DDBJ whole genome shotgun (WGS) entry which is preliminary data.</text>
</comment>
<name>A0A5J9U029_9POAL</name>
<organism evidence="1 2">
    <name type="scientific">Eragrostis curvula</name>
    <name type="common">weeping love grass</name>
    <dbReference type="NCBI Taxonomy" id="38414"/>
    <lineage>
        <taxon>Eukaryota</taxon>
        <taxon>Viridiplantae</taxon>
        <taxon>Streptophyta</taxon>
        <taxon>Embryophyta</taxon>
        <taxon>Tracheophyta</taxon>
        <taxon>Spermatophyta</taxon>
        <taxon>Magnoliopsida</taxon>
        <taxon>Liliopsida</taxon>
        <taxon>Poales</taxon>
        <taxon>Poaceae</taxon>
        <taxon>PACMAD clade</taxon>
        <taxon>Chloridoideae</taxon>
        <taxon>Eragrostideae</taxon>
        <taxon>Eragrostidinae</taxon>
        <taxon>Eragrostis</taxon>
    </lineage>
</organism>
<evidence type="ECO:0008006" key="3">
    <source>
        <dbReference type="Google" id="ProtNLM"/>
    </source>
</evidence>
<dbReference type="PANTHER" id="PTHR33110">
    <property type="entry name" value="F-BOX/KELCH-REPEAT PROTEIN-RELATED"/>
    <property type="match status" value="1"/>
</dbReference>
<proteinExistence type="predicted"/>
<protein>
    <recommendedName>
        <fullName evidence="3">F-box domain-containing protein</fullName>
    </recommendedName>
</protein>
<dbReference type="Gramene" id="TVU16777">
    <property type="protein sequence ID" value="TVU16777"/>
    <property type="gene ID" value="EJB05_36932"/>
</dbReference>
<sequence>MLAAATAEAAASSRWSDLPFDLLRDISCRFHTATDYVCFHAVCKPWLDTVSPAACRPVFLPWLLMARDEFGHRTARCIFTSRSRRRCCGFATDEIQGAVGHKGDPIGTKHLSSRFNPTTAAAAAPFLVDHFHHHGGGAVAVGRTAKDLSWTLPTTTSRACSFLPIH</sequence>
<dbReference type="OrthoDB" id="696885at2759"/>
<dbReference type="PANTHER" id="PTHR33110:SF134">
    <property type="entry name" value="OS09G0565350 PROTEIN"/>
    <property type="match status" value="1"/>
</dbReference>
<feature type="non-terminal residue" evidence="1">
    <location>
        <position position="1"/>
    </location>
</feature>
<dbReference type="AlphaFoldDB" id="A0A5J9U029"/>
<gene>
    <name evidence="1" type="ORF">EJB05_36932</name>
</gene>
<reference evidence="1 2" key="1">
    <citation type="journal article" date="2019" name="Sci. Rep.">
        <title>A high-quality genome of Eragrostis curvula grass provides insights into Poaceae evolution and supports new strategies to enhance forage quality.</title>
        <authorList>
            <person name="Carballo J."/>
            <person name="Santos B.A.C.M."/>
            <person name="Zappacosta D."/>
            <person name="Garbus I."/>
            <person name="Selva J.P."/>
            <person name="Gallo C.A."/>
            <person name="Diaz A."/>
            <person name="Albertini E."/>
            <person name="Caccamo M."/>
            <person name="Echenique V."/>
        </authorList>
    </citation>
    <scope>NUCLEOTIDE SEQUENCE [LARGE SCALE GENOMIC DNA]</scope>
    <source>
        <strain evidence="2">cv. Victoria</strain>
        <tissue evidence="1">Leaf</tissue>
    </source>
</reference>
<dbReference type="Proteomes" id="UP000324897">
    <property type="component" value="Unassembled WGS sequence"/>
</dbReference>
<keyword evidence="2" id="KW-1185">Reference proteome</keyword>
<accession>A0A5J9U029</accession>